<dbReference type="EMBL" id="MLJW01000201">
    <property type="protein sequence ID" value="OIQ93750.1"/>
    <property type="molecule type" value="Genomic_DNA"/>
</dbReference>
<dbReference type="AlphaFoldDB" id="A0A1J5RCD8"/>
<reference evidence="1" key="1">
    <citation type="submission" date="2016-10" db="EMBL/GenBank/DDBJ databases">
        <title>Sequence of Gallionella enrichment culture.</title>
        <authorList>
            <person name="Poehlein A."/>
            <person name="Muehling M."/>
            <person name="Daniel R."/>
        </authorList>
    </citation>
    <scope>NUCLEOTIDE SEQUENCE</scope>
</reference>
<evidence type="ECO:0000313" key="1">
    <source>
        <dbReference type="EMBL" id="OIQ93750.1"/>
    </source>
</evidence>
<gene>
    <name evidence="1" type="ORF">GALL_243420</name>
</gene>
<sequence>MARPDLGSALRAQGVAAAAGGQIDQGALAQAYGSMDKSGRAEVSRAFKTARAAGGTKAKSEVGFLAETAGAYGRQIKMRAVEAADSQTPGLA</sequence>
<comment type="caution">
    <text evidence="1">The sequence shown here is derived from an EMBL/GenBank/DDBJ whole genome shotgun (WGS) entry which is preliminary data.</text>
</comment>
<protein>
    <submittedName>
        <fullName evidence="1">Uncharacterized protein</fullName>
    </submittedName>
</protein>
<accession>A0A1J5RCD8</accession>
<proteinExistence type="predicted"/>
<name>A0A1J5RCD8_9ZZZZ</name>
<organism evidence="1">
    <name type="scientific">mine drainage metagenome</name>
    <dbReference type="NCBI Taxonomy" id="410659"/>
    <lineage>
        <taxon>unclassified sequences</taxon>
        <taxon>metagenomes</taxon>
        <taxon>ecological metagenomes</taxon>
    </lineage>
</organism>